<dbReference type="NCBIfam" id="TIGR01845">
    <property type="entry name" value="outer_NodT"/>
    <property type="match status" value="1"/>
</dbReference>
<protein>
    <submittedName>
        <fullName evidence="11">Efflux transporter outer membrane subunit</fullName>
    </submittedName>
</protein>
<keyword evidence="12" id="KW-1185">Reference proteome</keyword>
<evidence type="ECO:0000256" key="10">
    <source>
        <dbReference type="SAM" id="Coils"/>
    </source>
</evidence>
<dbReference type="InterPro" id="IPR003423">
    <property type="entry name" value="OMP_efflux"/>
</dbReference>
<dbReference type="PANTHER" id="PTHR30203">
    <property type="entry name" value="OUTER MEMBRANE CATION EFFLUX PROTEIN"/>
    <property type="match status" value="1"/>
</dbReference>
<keyword evidence="10" id="KW-0175">Coiled coil</keyword>
<feature type="coiled-coil region" evidence="10">
    <location>
        <begin position="184"/>
        <end position="235"/>
    </location>
</feature>
<dbReference type="GO" id="GO:0015562">
    <property type="term" value="F:efflux transmembrane transporter activity"/>
    <property type="evidence" value="ECO:0007669"/>
    <property type="project" value="InterPro"/>
</dbReference>
<dbReference type="Proteomes" id="UP000295727">
    <property type="component" value="Chromosome 3"/>
</dbReference>
<dbReference type="InterPro" id="IPR010131">
    <property type="entry name" value="MdtP/NodT-like"/>
</dbReference>
<sequence length="466" mass="50278">MSACALIHHDPGAVAQVDAKRVQLPTELAVPSGTWPSETWWQQYDDPQLTVLIERGLSASPTMAIAREHVALAHAQARLALAAAGPQINASAAIDREYVSSNGFLSAYAGKDPGIGADGPWYTTGLVGFDGAWDIDIWGLHRAQIAAAVGVENAQKAEEADIALELSTDIARIYYTVQTAYASIDLLKQERDALAVQLDAHRLRYERGLEPETFARQSEARLLSVNQQIAQTTDEVATAQESLRALLGADSTGLAALAPKPLPALATGVPPSLGFQLLARRPDLQALHWYVVASLKRVDAAKAAFYPNFDIKAFFGFNALDLSQLFLHRSQQIDIIPGLSLPVFDSGRLNASLSGERAASNAAILQYNQAVLNAVRDVAQTGSELQDLNERTGMQQRKLDDVQFAFDSASGLYGRGLADRLQVEQARETQIQERLAMLQLRSQSLQASIALTKTLGGGYQAAGDTH</sequence>
<evidence type="ECO:0000313" key="11">
    <source>
        <dbReference type="EMBL" id="QBR02440.1"/>
    </source>
</evidence>
<dbReference type="EMBL" id="CP038150">
    <property type="protein sequence ID" value="QBR02440.1"/>
    <property type="molecule type" value="Genomic_DNA"/>
</dbReference>
<comment type="subcellular location">
    <subcellularLocation>
        <location evidence="9">Cell membrane</location>
        <topology evidence="9">Lipid-anchor</topology>
    </subcellularLocation>
    <subcellularLocation>
        <location evidence="1">Membrane</location>
    </subcellularLocation>
</comment>
<dbReference type="SUPFAM" id="SSF56954">
    <property type="entry name" value="Outer membrane efflux proteins (OEP)"/>
    <property type="match status" value="1"/>
</dbReference>
<evidence type="ECO:0000256" key="5">
    <source>
        <dbReference type="ARBA" id="ARBA00022729"/>
    </source>
</evidence>
<keyword evidence="3 9" id="KW-1134">Transmembrane beta strand</keyword>
<evidence type="ECO:0000256" key="4">
    <source>
        <dbReference type="ARBA" id="ARBA00022692"/>
    </source>
</evidence>
<dbReference type="PANTHER" id="PTHR30203:SF20">
    <property type="entry name" value="MULTIDRUG RESISTANCE OUTER MEMBRANE PROTEIN MDTP-RELATED"/>
    <property type="match status" value="1"/>
</dbReference>
<gene>
    <name evidence="11" type="ORF">E1956_33875</name>
</gene>
<evidence type="ECO:0000313" key="12">
    <source>
        <dbReference type="Proteomes" id="UP000295727"/>
    </source>
</evidence>
<name>A0A4P7D649_9BURK</name>
<evidence type="ECO:0000256" key="1">
    <source>
        <dbReference type="ARBA" id="ARBA00004370"/>
    </source>
</evidence>
<dbReference type="GO" id="GO:0005886">
    <property type="term" value="C:plasma membrane"/>
    <property type="evidence" value="ECO:0007669"/>
    <property type="project" value="UniProtKB-SubCell"/>
</dbReference>
<dbReference type="Pfam" id="PF02321">
    <property type="entry name" value="OEP"/>
    <property type="match status" value="2"/>
</dbReference>
<evidence type="ECO:0000256" key="6">
    <source>
        <dbReference type="ARBA" id="ARBA00023136"/>
    </source>
</evidence>
<keyword evidence="5" id="KW-0732">Signal</keyword>
<dbReference type="Gene3D" id="2.20.200.10">
    <property type="entry name" value="Outer membrane efflux proteins (OEP)"/>
    <property type="match status" value="1"/>
</dbReference>
<organism evidence="11 12">
    <name type="scientific">Paraburkholderia pallida</name>
    <dbReference type="NCBI Taxonomy" id="2547399"/>
    <lineage>
        <taxon>Bacteria</taxon>
        <taxon>Pseudomonadati</taxon>
        <taxon>Pseudomonadota</taxon>
        <taxon>Betaproteobacteria</taxon>
        <taxon>Burkholderiales</taxon>
        <taxon>Burkholderiaceae</taxon>
        <taxon>Paraburkholderia</taxon>
    </lineage>
</organism>
<dbReference type="AlphaFoldDB" id="A0A4P7D649"/>
<reference evidence="11 12" key="1">
    <citation type="submission" date="2019-03" db="EMBL/GenBank/DDBJ databases">
        <title>Paraburkholderia sp. 7MH5, isolated from subtropical forest soil.</title>
        <authorList>
            <person name="Gao Z.-H."/>
            <person name="Qiu L.-H."/>
        </authorList>
    </citation>
    <scope>NUCLEOTIDE SEQUENCE [LARGE SCALE GENOMIC DNA]</scope>
    <source>
        <strain evidence="11 12">7MH5</strain>
    </source>
</reference>
<evidence type="ECO:0000256" key="2">
    <source>
        <dbReference type="ARBA" id="ARBA00007613"/>
    </source>
</evidence>
<keyword evidence="7 9" id="KW-0564">Palmitate</keyword>
<keyword evidence="4 9" id="KW-0812">Transmembrane</keyword>
<keyword evidence="8 9" id="KW-0449">Lipoprotein</keyword>
<accession>A0A4P7D649</accession>
<evidence type="ECO:0000256" key="7">
    <source>
        <dbReference type="ARBA" id="ARBA00023139"/>
    </source>
</evidence>
<evidence type="ECO:0000256" key="8">
    <source>
        <dbReference type="ARBA" id="ARBA00023288"/>
    </source>
</evidence>
<proteinExistence type="inferred from homology"/>
<keyword evidence="6 9" id="KW-0472">Membrane</keyword>
<comment type="similarity">
    <text evidence="2 9">Belongs to the outer membrane factor (OMF) (TC 1.B.17) family.</text>
</comment>
<dbReference type="Gene3D" id="1.20.1600.10">
    <property type="entry name" value="Outer membrane efflux proteins (OEP)"/>
    <property type="match status" value="1"/>
</dbReference>
<dbReference type="OrthoDB" id="9770517at2"/>
<evidence type="ECO:0000256" key="3">
    <source>
        <dbReference type="ARBA" id="ARBA00022452"/>
    </source>
</evidence>
<dbReference type="KEGG" id="ppai:E1956_33875"/>
<evidence type="ECO:0000256" key="9">
    <source>
        <dbReference type="RuleBase" id="RU362097"/>
    </source>
</evidence>